<evidence type="ECO:0000256" key="9">
    <source>
        <dbReference type="SAM" id="MobiDB-lite"/>
    </source>
</evidence>
<proteinExistence type="inferred from homology"/>
<dbReference type="PANTHER" id="PTHR34090:SF1">
    <property type="entry name" value="LARGE RIBOSOMAL SUBUNIT PROTEIN ML52"/>
    <property type="match status" value="1"/>
</dbReference>
<keyword evidence="5" id="KW-0496">Mitochondrion</keyword>
<dbReference type="PANTHER" id="PTHR34090">
    <property type="entry name" value="39S RIBOSOMAL PROTEIN L52, MITOCHONDRIAL"/>
    <property type="match status" value="1"/>
</dbReference>
<keyword evidence="10" id="KW-0732">Signal</keyword>
<dbReference type="Proteomes" id="UP000694404">
    <property type="component" value="Unplaced"/>
</dbReference>
<reference evidence="11" key="1">
    <citation type="submission" date="2025-08" db="UniProtKB">
        <authorList>
            <consortium name="Ensembl"/>
        </authorList>
    </citation>
    <scope>IDENTIFICATION</scope>
</reference>
<evidence type="ECO:0000256" key="5">
    <source>
        <dbReference type="ARBA" id="ARBA00023128"/>
    </source>
</evidence>
<evidence type="ECO:0000256" key="3">
    <source>
        <dbReference type="ARBA" id="ARBA00022946"/>
    </source>
</evidence>
<dbReference type="GeneTree" id="ENSGT00960000192974"/>
<evidence type="ECO:0000256" key="2">
    <source>
        <dbReference type="ARBA" id="ARBA00007232"/>
    </source>
</evidence>
<keyword evidence="6" id="KW-0687">Ribonucleoprotein</keyword>
<dbReference type="GO" id="GO:0005762">
    <property type="term" value="C:mitochondrial large ribosomal subunit"/>
    <property type="evidence" value="ECO:0007669"/>
    <property type="project" value="InterPro"/>
</dbReference>
<dbReference type="GO" id="GO:0032543">
    <property type="term" value="P:mitochondrial translation"/>
    <property type="evidence" value="ECO:0007669"/>
    <property type="project" value="InterPro"/>
</dbReference>
<keyword evidence="3" id="KW-0809">Transit peptide</keyword>
<feature type="chain" id="PRO_5034614652" description="Large ribosomal subunit protein mL52" evidence="10">
    <location>
        <begin position="16"/>
        <end position="132"/>
    </location>
</feature>
<name>A0A8C0GNH8_CHEAB</name>
<evidence type="ECO:0000256" key="8">
    <source>
        <dbReference type="ARBA" id="ARBA00035425"/>
    </source>
</evidence>
<dbReference type="InterPro" id="IPR034596">
    <property type="entry name" value="Ribosomal_mL52"/>
</dbReference>
<sequence length="132" mass="14477">AWCAGTVLLVGMLKAIEQNCESFANQVMDLEGYECLGDLPDWSFVDRCPTPSGKGQIHCKQDNEAFVRWVAMLSQDMDRWLQKLRGPTAQETGGHGNQKAEPAAVIKSSPLPSLVRPSTDFCPRSLSGPLKD</sequence>
<keyword evidence="4" id="KW-0689">Ribosomal protein</keyword>
<organism evidence="11 12">
    <name type="scientific">Chelonoidis abingdonii</name>
    <name type="common">Abingdon island giant tortoise</name>
    <name type="synonym">Testudo abingdonii</name>
    <dbReference type="NCBI Taxonomy" id="106734"/>
    <lineage>
        <taxon>Eukaryota</taxon>
        <taxon>Metazoa</taxon>
        <taxon>Chordata</taxon>
        <taxon>Craniata</taxon>
        <taxon>Vertebrata</taxon>
        <taxon>Euteleostomi</taxon>
        <taxon>Archelosauria</taxon>
        <taxon>Testudinata</taxon>
        <taxon>Testudines</taxon>
        <taxon>Cryptodira</taxon>
        <taxon>Durocryptodira</taxon>
        <taxon>Testudinoidea</taxon>
        <taxon>Testudinidae</taxon>
        <taxon>Chelonoidis</taxon>
    </lineage>
</organism>
<evidence type="ECO:0000256" key="1">
    <source>
        <dbReference type="ARBA" id="ARBA00004173"/>
    </source>
</evidence>
<dbReference type="AlphaFoldDB" id="A0A8C0GNH8"/>
<dbReference type="Ensembl" id="ENSCABT00000007809.1">
    <property type="protein sequence ID" value="ENSCABP00000007150.1"/>
    <property type="gene ID" value="ENSCABG00000005427.1"/>
</dbReference>
<feature type="signal peptide" evidence="10">
    <location>
        <begin position="1"/>
        <end position="15"/>
    </location>
</feature>
<dbReference type="Pfam" id="PF18699">
    <property type="entry name" value="MRPL52"/>
    <property type="match status" value="1"/>
</dbReference>
<evidence type="ECO:0000313" key="11">
    <source>
        <dbReference type="Ensembl" id="ENSCABP00000007150.1"/>
    </source>
</evidence>
<keyword evidence="12" id="KW-1185">Reference proteome</keyword>
<evidence type="ECO:0000313" key="12">
    <source>
        <dbReference type="Proteomes" id="UP000694404"/>
    </source>
</evidence>
<comment type="subcellular location">
    <subcellularLocation>
        <location evidence="1">Mitochondrion</location>
    </subcellularLocation>
</comment>
<protein>
    <recommendedName>
        <fullName evidence="7">Large ribosomal subunit protein mL52</fullName>
    </recommendedName>
    <alternativeName>
        <fullName evidence="8">39S ribosomal protein L52, mitochondrial</fullName>
    </alternativeName>
</protein>
<reference evidence="11" key="2">
    <citation type="submission" date="2025-09" db="UniProtKB">
        <authorList>
            <consortium name="Ensembl"/>
        </authorList>
    </citation>
    <scope>IDENTIFICATION</scope>
</reference>
<evidence type="ECO:0000256" key="6">
    <source>
        <dbReference type="ARBA" id="ARBA00023274"/>
    </source>
</evidence>
<evidence type="ECO:0000256" key="4">
    <source>
        <dbReference type="ARBA" id="ARBA00022980"/>
    </source>
</evidence>
<evidence type="ECO:0000256" key="10">
    <source>
        <dbReference type="SAM" id="SignalP"/>
    </source>
</evidence>
<feature type="region of interest" description="Disordered" evidence="9">
    <location>
        <begin position="83"/>
        <end position="132"/>
    </location>
</feature>
<accession>A0A8C0GNH8</accession>
<dbReference type="GO" id="GO:0003735">
    <property type="term" value="F:structural constituent of ribosome"/>
    <property type="evidence" value="ECO:0007669"/>
    <property type="project" value="InterPro"/>
</dbReference>
<evidence type="ECO:0000256" key="7">
    <source>
        <dbReference type="ARBA" id="ARBA00035181"/>
    </source>
</evidence>
<comment type="similarity">
    <text evidence="2">Belongs to the mitochondrion-specific ribosomal protein mL52 family.</text>
</comment>